<evidence type="ECO:0000313" key="1">
    <source>
        <dbReference type="EMBL" id="OGZ76232.1"/>
    </source>
</evidence>
<dbReference type="AlphaFoldDB" id="A0A1G2INM5"/>
<accession>A0A1G2INM5</accession>
<organism evidence="1 2">
    <name type="scientific">Candidatus Staskawiczbacteria bacterium RIFCSPLOWO2_12_FULL_37_15</name>
    <dbReference type="NCBI Taxonomy" id="1802218"/>
    <lineage>
        <taxon>Bacteria</taxon>
        <taxon>Candidatus Staskawicziibacteriota</taxon>
    </lineage>
</organism>
<sequence length="145" mass="17089">MERIRELDRKWDAEVRKFLYLGKSYGDLPPFFLWKDFAGRISEIAAKWKVPEKEFRVYAGLHGYLNLVARNEVEGLRLPEAVAKELGIPLVIFMPYFNEQVRLTRDAIAPDQDDDISFWHDAFAEDWYDFEEDLLEDAARRGLCN</sequence>
<dbReference type="EMBL" id="MHPE01000038">
    <property type="protein sequence ID" value="OGZ76232.1"/>
    <property type="molecule type" value="Genomic_DNA"/>
</dbReference>
<dbReference type="Proteomes" id="UP000178632">
    <property type="component" value="Unassembled WGS sequence"/>
</dbReference>
<reference evidence="1 2" key="1">
    <citation type="journal article" date="2016" name="Nat. Commun.">
        <title>Thousands of microbial genomes shed light on interconnected biogeochemical processes in an aquifer system.</title>
        <authorList>
            <person name="Anantharaman K."/>
            <person name="Brown C.T."/>
            <person name="Hug L.A."/>
            <person name="Sharon I."/>
            <person name="Castelle C.J."/>
            <person name="Probst A.J."/>
            <person name="Thomas B.C."/>
            <person name="Singh A."/>
            <person name="Wilkins M.J."/>
            <person name="Karaoz U."/>
            <person name="Brodie E.L."/>
            <person name="Williams K.H."/>
            <person name="Hubbard S.S."/>
            <person name="Banfield J.F."/>
        </authorList>
    </citation>
    <scope>NUCLEOTIDE SEQUENCE [LARGE SCALE GENOMIC DNA]</scope>
</reference>
<proteinExistence type="predicted"/>
<gene>
    <name evidence="1" type="ORF">A3G45_02340</name>
</gene>
<evidence type="ECO:0000313" key="2">
    <source>
        <dbReference type="Proteomes" id="UP000178632"/>
    </source>
</evidence>
<comment type="caution">
    <text evidence="1">The sequence shown here is derived from an EMBL/GenBank/DDBJ whole genome shotgun (WGS) entry which is preliminary data.</text>
</comment>
<name>A0A1G2INM5_9BACT</name>
<protein>
    <submittedName>
        <fullName evidence="1">Uncharacterized protein</fullName>
    </submittedName>
</protein>